<dbReference type="RefSeq" id="WP_218250585.1">
    <property type="nucleotide sequence ID" value="NZ_JABXWD010000001.1"/>
</dbReference>
<dbReference type="SMART" id="SM00255">
    <property type="entry name" value="TIR"/>
    <property type="match status" value="1"/>
</dbReference>
<feature type="domain" description="TIR" evidence="1">
    <location>
        <begin position="193"/>
        <end position="322"/>
    </location>
</feature>
<evidence type="ECO:0000259" key="1">
    <source>
        <dbReference type="PROSITE" id="PS50104"/>
    </source>
</evidence>
<evidence type="ECO:0000313" key="2">
    <source>
        <dbReference type="EMBL" id="MBV6339965.1"/>
    </source>
</evidence>
<dbReference type="PROSITE" id="PS50104">
    <property type="entry name" value="TIR"/>
    <property type="match status" value="1"/>
</dbReference>
<accession>A0ABS6RTL4</accession>
<dbReference type="EMBL" id="JABXWD010000001">
    <property type="protein sequence ID" value="MBV6339965.1"/>
    <property type="molecule type" value="Genomic_DNA"/>
</dbReference>
<sequence length="324" mass="37026">MTKSIVSSDDVWRIFQVLGSSFSIQSGIASTIQEANGKPIGYFSGESTVILGSGEATIRQVDTETQASWRIAIEPFWLQNFMRGFLVFGCLRYFGGVHSCLYGAQVEIFFNDKCIDKFGLKVIPPNHSDYFHRIEIPKLPDLWPLSGCQTTYAWPIQKIGFTSDLFQTVRVKIDKEVSWDIDYVAIVCKAEKLQQRLFLCHATEDKEDVRKLAKELTDRGIGVWLDEAEIKLGDSLLDKICEGINTVEYFIVFLSKASVNSPWVKLEVRIAMDEEIEGKRVKILPIILEHCDLPKFLKGKYYADLTDKNNHEKVIRQIEERLQV</sequence>
<comment type="caution">
    <text evidence="2">The sequence shown here is derived from an EMBL/GenBank/DDBJ whole genome shotgun (WGS) entry which is preliminary data.</text>
</comment>
<dbReference type="SUPFAM" id="SSF52200">
    <property type="entry name" value="Toll/Interleukin receptor TIR domain"/>
    <property type="match status" value="1"/>
</dbReference>
<proteinExistence type="predicted"/>
<dbReference type="InterPro" id="IPR035897">
    <property type="entry name" value="Toll_tir_struct_dom_sf"/>
</dbReference>
<dbReference type="Proteomes" id="UP001196980">
    <property type="component" value="Unassembled WGS sequence"/>
</dbReference>
<gene>
    <name evidence="2" type="ORF">HWQ67_00040</name>
</gene>
<dbReference type="InterPro" id="IPR000157">
    <property type="entry name" value="TIR_dom"/>
</dbReference>
<organism evidence="2 3">
    <name type="scientific">Candidatus Magnetobacterium casense</name>
    <dbReference type="NCBI Taxonomy" id="1455061"/>
    <lineage>
        <taxon>Bacteria</taxon>
        <taxon>Pseudomonadati</taxon>
        <taxon>Nitrospirota</taxon>
        <taxon>Thermodesulfovibrionia</taxon>
        <taxon>Thermodesulfovibrionales</taxon>
        <taxon>Candidatus Magnetobacteriaceae</taxon>
        <taxon>Candidatus Magnetobacterium</taxon>
    </lineage>
</organism>
<name>A0ABS6RTL4_9BACT</name>
<dbReference type="Gene3D" id="3.40.50.10140">
    <property type="entry name" value="Toll/interleukin-1 receptor homology (TIR) domain"/>
    <property type="match status" value="1"/>
</dbReference>
<protein>
    <submittedName>
        <fullName evidence="2">Toll/interleukin-1 receptor domain-containing protein</fullName>
    </submittedName>
</protein>
<evidence type="ECO:0000313" key="3">
    <source>
        <dbReference type="Proteomes" id="UP001196980"/>
    </source>
</evidence>
<keyword evidence="2" id="KW-0675">Receptor</keyword>
<reference evidence="2 3" key="1">
    <citation type="journal article" date="2020" name="J Geophys Res Biogeosci">
        <title>Magnetotaxis as an Adaptation to Enable Bacterial Shuttling of Microbial Sulfur and Sulfur Cycling Across Aquatic Oxic#Anoxic Interfaces.</title>
        <authorList>
            <person name="Li J."/>
            <person name="Liu P."/>
            <person name="Wang J."/>
            <person name="Roberts A.P."/>
            <person name="Pan Y."/>
        </authorList>
    </citation>
    <scope>NUCLEOTIDE SEQUENCE [LARGE SCALE GENOMIC DNA]</scope>
    <source>
        <strain evidence="2 3">MYR-1_YQ</strain>
    </source>
</reference>
<dbReference type="Pfam" id="PF13676">
    <property type="entry name" value="TIR_2"/>
    <property type="match status" value="1"/>
</dbReference>
<keyword evidence="3" id="KW-1185">Reference proteome</keyword>